<evidence type="ECO:0000313" key="3">
    <source>
        <dbReference type="Proteomes" id="UP000307440"/>
    </source>
</evidence>
<dbReference type="EMBL" id="ML210152">
    <property type="protein sequence ID" value="TFK28927.1"/>
    <property type="molecule type" value="Genomic_DNA"/>
</dbReference>
<accession>A0A5C3L7Z5</accession>
<dbReference type="SUPFAM" id="SSF102198">
    <property type="entry name" value="Putative cyclase"/>
    <property type="match status" value="1"/>
</dbReference>
<reference evidence="2 3" key="1">
    <citation type="journal article" date="2019" name="Nat. Ecol. Evol.">
        <title>Megaphylogeny resolves global patterns of mushroom evolution.</title>
        <authorList>
            <person name="Varga T."/>
            <person name="Krizsan K."/>
            <person name="Foldi C."/>
            <person name="Dima B."/>
            <person name="Sanchez-Garcia M."/>
            <person name="Sanchez-Ramirez S."/>
            <person name="Szollosi G.J."/>
            <person name="Szarkandi J.G."/>
            <person name="Papp V."/>
            <person name="Albert L."/>
            <person name="Andreopoulos W."/>
            <person name="Angelini C."/>
            <person name="Antonin V."/>
            <person name="Barry K.W."/>
            <person name="Bougher N.L."/>
            <person name="Buchanan P."/>
            <person name="Buyck B."/>
            <person name="Bense V."/>
            <person name="Catcheside P."/>
            <person name="Chovatia M."/>
            <person name="Cooper J."/>
            <person name="Damon W."/>
            <person name="Desjardin D."/>
            <person name="Finy P."/>
            <person name="Geml J."/>
            <person name="Haridas S."/>
            <person name="Hughes K."/>
            <person name="Justo A."/>
            <person name="Karasinski D."/>
            <person name="Kautmanova I."/>
            <person name="Kiss B."/>
            <person name="Kocsube S."/>
            <person name="Kotiranta H."/>
            <person name="LaButti K.M."/>
            <person name="Lechner B.E."/>
            <person name="Liimatainen K."/>
            <person name="Lipzen A."/>
            <person name="Lukacs Z."/>
            <person name="Mihaltcheva S."/>
            <person name="Morgado L.N."/>
            <person name="Niskanen T."/>
            <person name="Noordeloos M.E."/>
            <person name="Ohm R.A."/>
            <person name="Ortiz-Santana B."/>
            <person name="Ovrebo C."/>
            <person name="Racz N."/>
            <person name="Riley R."/>
            <person name="Savchenko A."/>
            <person name="Shiryaev A."/>
            <person name="Soop K."/>
            <person name="Spirin V."/>
            <person name="Szebenyi C."/>
            <person name="Tomsovsky M."/>
            <person name="Tulloss R.E."/>
            <person name="Uehling J."/>
            <person name="Grigoriev I.V."/>
            <person name="Vagvolgyi C."/>
            <person name="Papp T."/>
            <person name="Martin F.M."/>
            <person name="Miettinen O."/>
            <person name="Hibbett D.S."/>
            <person name="Nagy L.G."/>
        </authorList>
    </citation>
    <scope>NUCLEOTIDE SEQUENCE [LARGE SCALE GENOMIC DNA]</scope>
    <source>
        <strain evidence="2 3">CBS 121175</strain>
    </source>
</reference>
<dbReference type="InterPro" id="IPR037175">
    <property type="entry name" value="KFase_sf"/>
</dbReference>
<evidence type="ECO:0000256" key="1">
    <source>
        <dbReference type="ARBA" id="ARBA00007865"/>
    </source>
</evidence>
<name>A0A5C3L7Z5_COPMA</name>
<dbReference type="InterPro" id="IPR007325">
    <property type="entry name" value="KFase/CYL"/>
</dbReference>
<sequence>MSSFNFNVPRIVDLTRTLSPSKTPQTIYPGDPEFHLVPYATISKDGYSVHNITFGTHTGTHIDAPSHFVEGGKSIDKISLDDLLGKACVIDFTRGEGGSPLRGRQKLEWEDLEGAWARRTSSLGNDSTEGVRLETSLKESLGSHQYSMLLVNTGWSDDALTGGGQFDPTRFFGHPYFSSSIATELLLLGVKVFGTDLPNPDETPYESADPLTAESTVLGGSDGYRFHELYLAGEGLIVENLSNLRQLGQGNGKDWVVGVIPLKLEDADGSPVRAYAYRSAD</sequence>
<gene>
    <name evidence="2" type="ORF">FA15DRAFT_684993</name>
</gene>
<organism evidence="2 3">
    <name type="scientific">Coprinopsis marcescibilis</name>
    <name type="common">Agaric fungus</name>
    <name type="synonym">Psathyrella marcescibilis</name>
    <dbReference type="NCBI Taxonomy" id="230819"/>
    <lineage>
        <taxon>Eukaryota</taxon>
        <taxon>Fungi</taxon>
        <taxon>Dikarya</taxon>
        <taxon>Basidiomycota</taxon>
        <taxon>Agaricomycotina</taxon>
        <taxon>Agaricomycetes</taxon>
        <taxon>Agaricomycetidae</taxon>
        <taxon>Agaricales</taxon>
        <taxon>Agaricineae</taxon>
        <taxon>Psathyrellaceae</taxon>
        <taxon>Coprinopsis</taxon>
    </lineage>
</organism>
<keyword evidence="3" id="KW-1185">Reference proteome</keyword>
<protein>
    <submittedName>
        <fullName evidence="2">Cyclase</fullName>
    </submittedName>
</protein>
<proteinExistence type="inferred from homology"/>
<dbReference type="PANTHER" id="PTHR31118">
    <property type="entry name" value="CYCLASE-LIKE PROTEIN 2"/>
    <property type="match status" value="1"/>
</dbReference>
<dbReference type="AlphaFoldDB" id="A0A5C3L7Z5"/>
<dbReference type="OrthoDB" id="7108654at2759"/>
<dbReference type="GO" id="GO:0019441">
    <property type="term" value="P:L-tryptophan catabolic process to kynurenine"/>
    <property type="evidence" value="ECO:0007669"/>
    <property type="project" value="InterPro"/>
</dbReference>
<dbReference type="GO" id="GO:0004061">
    <property type="term" value="F:arylformamidase activity"/>
    <property type="evidence" value="ECO:0007669"/>
    <property type="project" value="InterPro"/>
</dbReference>
<dbReference type="Gene3D" id="3.50.30.50">
    <property type="entry name" value="Putative cyclase"/>
    <property type="match status" value="1"/>
</dbReference>
<comment type="similarity">
    <text evidence="1">Belongs to the Cyclase 1 superfamily.</text>
</comment>
<dbReference type="Pfam" id="PF04199">
    <property type="entry name" value="Cyclase"/>
    <property type="match status" value="1"/>
</dbReference>
<dbReference type="PANTHER" id="PTHR31118:SF12">
    <property type="entry name" value="CYCLASE-LIKE PROTEIN 2"/>
    <property type="match status" value="1"/>
</dbReference>
<evidence type="ECO:0000313" key="2">
    <source>
        <dbReference type="EMBL" id="TFK28927.1"/>
    </source>
</evidence>
<dbReference type="Proteomes" id="UP000307440">
    <property type="component" value="Unassembled WGS sequence"/>
</dbReference>
<dbReference type="STRING" id="230819.A0A5C3L7Z5"/>